<dbReference type="RefSeq" id="XP_008717017.1">
    <property type="nucleotide sequence ID" value="XM_008718795.1"/>
</dbReference>
<keyword evidence="11" id="KW-1185">Reference proteome</keyword>
<dbReference type="InterPro" id="IPR011764">
    <property type="entry name" value="Biotin_carboxylation_dom"/>
</dbReference>
<dbReference type="eggNOG" id="KOG0238">
    <property type="taxonomic scope" value="Eukaryota"/>
</dbReference>
<dbReference type="FunFam" id="3.30.470.20:FF:000028">
    <property type="entry name" value="Methylcrotonoyl-CoA carboxylase subunit alpha, mitochondrial"/>
    <property type="match status" value="1"/>
</dbReference>
<dbReference type="InterPro" id="IPR005482">
    <property type="entry name" value="Biotin_COase_C"/>
</dbReference>
<protein>
    <recommendedName>
        <fullName evidence="12">Acetyl-CoA carboxylase, biotin carboxylase subunit</fullName>
    </recommendedName>
</protein>
<dbReference type="PANTHER" id="PTHR18866">
    <property type="entry name" value="CARBOXYLASE:PYRUVATE/ACETYL-COA/PROPIONYL-COA CARBOXYLASE"/>
    <property type="match status" value="1"/>
</dbReference>
<dbReference type="FunFam" id="3.30.1490.20:FF:000003">
    <property type="entry name" value="acetyl-CoA carboxylase isoform X1"/>
    <property type="match status" value="1"/>
</dbReference>
<evidence type="ECO:0008006" key="12">
    <source>
        <dbReference type="Google" id="ProtNLM"/>
    </source>
</evidence>
<dbReference type="PROSITE" id="PS00867">
    <property type="entry name" value="CPSASE_2"/>
    <property type="match status" value="1"/>
</dbReference>
<accession>W2RWU6</accession>
<dbReference type="Pfam" id="PF00289">
    <property type="entry name" value="Biotin_carb_N"/>
    <property type="match status" value="1"/>
</dbReference>
<evidence type="ECO:0000259" key="8">
    <source>
        <dbReference type="PROSITE" id="PS50975"/>
    </source>
</evidence>
<dbReference type="InterPro" id="IPR016185">
    <property type="entry name" value="PreATP-grasp_dom_sf"/>
</dbReference>
<reference evidence="10 11" key="1">
    <citation type="submission" date="2013-03" db="EMBL/GenBank/DDBJ databases">
        <title>The Genome Sequence of Phialophora europaea CBS 101466.</title>
        <authorList>
            <consortium name="The Broad Institute Genomics Platform"/>
            <person name="Cuomo C."/>
            <person name="de Hoog S."/>
            <person name="Gorbushina A."/>
            <person name="Walker B."/>
            <person name="Young S.K."/>
            <person name="Zeng Q."/>
            <person name="Gargeya S."/>
            <person name="Fitzgerald M."/>
            <person name="Haas B."/>
            <person name="Abouelleil A."/>
            <person name="Allen A.W."/>
            <person name="Alvarado L."/>
            <person name="Arachchi H.M."/>
            <person name="Berlin A.M."/>
            <person name="Chapman S.B."/>
            <person name="Gainer-Dewar J."/>
            <person name="Goldberg J."/>
            <person name="Griggs A."/>
            <person name="Gujja S."/>
            <person name="Hansen M."/>
            <person name="Howarth C."/>
            <person name="Imamovic A."/>
            <person name="Ireland A."/>
            <person name="Larimer J."/>
            <person name="McCowan C."/>
            <person name="Murphy C."/>
            <person name="Pearson M."/>
            <person name="Poon T.W."/>
            <person name="Priest M."/>
            <person name="Roberts A."/>
            <person name="Saif S."/>
            <person name="Shea T."/>
            <person name="Sisk P."/>
            <person name="Sykes S."/>
            <person name="Wortman J."/>
            <person name="Nusbaum C."/>
            <person name="Birren B."/>
        </authorList>
    </citation>
    <scope>NUCLEOTIDE SEQUENCE [LARGE SCALE GENOMIC DNA]</scope>
    <source>
        <strain evidence="10 11">CBS 101466</strain>
    </source>
</reference>
<evidence type="ECO:0000259" key="7">
    <source>
        <dbReference type="PROSITE" id="PS50968"/>
    </source>
</evidence>
<evidence type="ECO:0000256" key="3">
    <source>
        <dbReference type="ARBA" id="ARBA00022741"/>
    </source>
</evidence>
<dbReference type="Proteomes" id="UP000030752">
    <property type="component" value="Unassembled WGS sequence"/>
</dbReference>
<dbReference type="GeneID" id="19971789"/>
<dbReference type="CDD" id="cd06850">
    <property type="entry name" value="biotinyl_domain"/>
    <property type="match status" value="1"/>
</dbReference>
<comment type="cofactor">
    <cofactor evidence="1">
        <name>biotin</name>
        <dbReference type="ChEBI" id="CHEBI:57586"/>
    </cofactor>
</comment>
<dbReference type="AlphaFoldDB" id="W2RWU6"/>
<dbReference type="Pfam" id="PF02786">
    <property type="entry name" value="CPSase_L_D2"/>
    <property type="match status" value="1"/>
</dbReference>
<dbReference type="VEuPathDB" id="FungiDB:HMPREF1541_04450"/>
<dbReference type="PANTHER" id="PTHR18866:SF33">
    <property type="entry name" value="METHYLCROTONOYL-COA CARBOXYLASE SUBUNIT ALPHA, MITOCHONDRIAL-RELATED"/>
    <property type="match status" value="1"/>
</dbReference>
<dbReference type="InParanoid" id="W2RWU6"/>
<keyword evidence="3 6" id="KW-0547">Nucleotide-binding</keyword>
<dbReference type="PROSITE" id="PS50975">
    <property type="entry name" value="ATP_GRASP"/>
    <property type="match status" value="1"/>
</dbReference>
<dbReference type="GO" id="GO:0046872">
    <property type="term" value="F:metal ion binding"/>
    <property type="evidence" value="ECO:0007669"/>
    <property type="project" value="InterPro"/>
</dbReference>
<keyword evidence="4 6" id="KW-0067">ATP-binding</keyword>
<evidence type="ECO:0000313" key="11">
    <source>
        <dbReference type="Proteomes" id="UP000030752"/>
    </source>
</evidence>
<dbReference type="InterPro" id="IPR011053">
    <property type="entry name" value="Single_hybrid_motif"/>
</dbReference>
<dbReference type="STRING" id="1220924.W2RWU6"/>
<keyword evidence="2" id="KW-0436">Ligase</keyword>
<keyword evidence="5" id="KW-0092">Biotin</keyword>
<dbReference type="OrthoDB" id="196847at2759"/>
<feature type="domain" description="ATP-grasp" evidence="8">
    <location>
        <begin position="167"/>
        <end position="365"/>
    </location>
</feature>
<organism evidence="10 11">
    <name type="scientific">Cyphellophora europaea (strain CBS 101466)</name>
    <name type="common">Phialophora europaea</name>
    <dbReference type="NCBI Taxonomy" id="1220924"/>
    <lineage>
        <taxon>Eukaryota</taxon>
        <taxon>Fungi</taxon>
        <taxon>Dikarya</taxon>
        <taxon>Ascomycota</taxon>
        <taxon>Pezizomycotina</taxon>
        <taxon>Eurotiomycetes</taxon>
        <taxon>Chaetothyriomycetidae</taxon>
        <taxon>Chaetothyriales</taxon>
        <taxon>Cyphellophoraceae</taxon>
        <taxon>Cyphellophora</taxon>
    </lineage>
</organism>
<dbReference type="InterPro" id="IPR005479">
    <property type="entry name" value="CPAse_ATP-bd"/>
</dbReference>
<dbReference type="InterPro" id="IPR011761">
    <property type="entry name" value="ATP-grasp"/>
</dbReference>
<feature type="domain" description="Lipoyl-binding" evidence="7">
    <location>
        <begin position="651"/>
        <end position="730"/>
    </location>
</feature>
<dbReference type="GO" id="GO:0005524">
    <property type="term" value="F:ATP binding"/>
    <property type="evidence" value="ECO:0007669"/>
    <property type="project" value="UniProtKB-UniRule"/>
</dbReference>
<gene>
    <name evidence="10" type="ORF">HMPREF1541_04450</name>
</gene>
<dbReference type="SUPFAM" id="SSF51230">
    <property type="entry name" value="Single hybrid motif"/>
    <property type="match status" value="1"/>
</dbReference>
<dbReference type="InterPro" id="IPR050856">
    <property type="entry name" value="Biotin_carboxylase_complex"/>
</dbReference>
<dbReference type="SUPFAM" id="SSF52440">
    <property type="entry name" value="PreATP-grasp domain"/>
    <property type="match status" value="1"/>
</dbReference>
<dbReference type="SMART" id="SM00878">
    <property type="entry name" value="Biotin_carb_C"/>
    <property type="match status" value="1"/>
</dbReference>
<proteinExistence type="predicted"/>
<dbReference type="SUPFAM" id="SSF51246">
    <property type="entry name" value="Rudiment single hybrid motif"/>
    <property type="match status" value="1"/>
</dbReference>
<dbReference type="EMBL" id="KB822720">
    <property type="protein sequence ID" value="ETN40174.1"/>
    <property type="molecule type" value="Genomic_DNA"/>
</dbReference>
<dbReference type="PROSITE" id="PS50968">
    <property type="entry name" value="BIOTINYL_LIPOYL"/>
    <property type="match status" value="1"/>
</dbReference>
<dbReference type="Pfam" id="PF00364">
    <property type="entry name" value="Biotin_lipoyl"/>
    <property type="match status" value="1"/>
</dbReference>
<evidence type="ECO:0000313" key="10">
    <source>
        <dbReference type="EMBL" id="ETN40174.1"/>
    </source>
</evidence>
<evidence type="ECO:0000259" key="9">
    <source>
        <dbReference type="PROSITE" id="PS50979"/>
    </source>
</evidence>
<dbReference type="InterPro" id="IPR011054">
    <property type="entry name" value="Rudment_hybrid_motif"/>
</dbReference>
<evidence type="ECO:0000256" key="6">
    <source>
        <dbReference type="PROSITE-ProRule" id="PRU00409"/>
    </source>
</evidence>
<dbReference type="InterPro" id="IPR005481">
    <property type="entry name" value="BC-like_N"/>
</dbReference>
<evidence type="ECO:0000256" key="2">
    <source>
        <dbReference type="ARBA" id="ARBA00022598"/>
    </source>
</evidence>
<dbReference type="GO" id="GO:0004485">
    <property type="term" value="F:methylcrotonoyl-CoA carboxylase activity"/>
    <property type="evidence" value="ECO:0007669"/>
    <property type="project" value="TreeGrafter"/>
</dbReference>
<evidence type="ECO:0000256" key="1">
    <source>
        <dbReference type="ARBA" id="ARBA00001953"/>
    </source>
</evidence>
<name>W2RWU6_CYPE1</name>
<dbReference type="SMART" id="SM01209">
    <property type="entry name" value="GARS_A"/>
    <property type="match status" value="1"/>
</dbReference>
<dbReference type="Gene3D" id="3.30.470.20">
    <property type="entry name" value="ATP-grasp fold, B domain"/>
    <property type="match status" value="1"/>
</dbReference>
<dbReference type="SUPFAM" id="SSF56059">
    <property type="entry name" value="Glutathione synthetase ATP-binding domain-like"/>
    <property type="match status" value="1"/>
</dbReference>
<dbReference type="Gene3D" id="2.40.50.100">
    <property type="match status" value="1"/>
</dbReference>
<evidence type="ECO:0000256" key="4">
    <source>
        <dbReference type="ARBA" id="ARBA00022840"/>
    </source>
</evidence>
<evidence type="ECO:0000256" key="5">
    <source>
        <dbReference type="ARBA" id="ARBA00023267"/>
    </source>
</evidence>
<dbReference type="HOGENOM" id="CLU_000395_3_1_1"/>
<dbReference type="PROSITE" id="PS50979">
    <property type="entry name" value="BC"/>
    <property type="match status" value="1"/>
</dbReference>
<dbReference type="GO" id="GO:0005739">
    <property type="term" value="C:mitochondrion"/>
    <property type="evidence" value="ECO:0007669"/>
    <property type="project" value="TreeGrafter"/>
</dbReference>
<sequence>MRRSARIPLRPGVLPRTHIPSIGALAPSAQRSQRRWNATATGAHDETSLRPIDSILIANRGEIAIRVNKTAALHGIKTTTLYTDPDKHAQHAKSSAYSFNLGPTSAYLDQDKILRIAKENGCQAIHPGYGFLSENADFARRCEQEGIKFIGPPASAIDSMGDKAKSKDIMEKANVACVPGYRGSDQSVEKLESEAEKMTYPVLIKAVRGGGGKGMRVVMTKEEFRDKLDSAKSEARNSFGNDEVLVEKYIVRPRHVEVQVFADQHGNVVALGERDCSIQRRHQKILEESPAPGLEESKRRELWDMACRAAAAVGYEGAGTVEFIFDADSGAVYFMEMNTRLQVEHPVTEMVTGVDLVEWQVKVARGEKLPLNQEEVVERIARHGHAIEARIYAENPDKGFVPDSGWLEHVRLPDQGVDIRVDSGFVQGDEVSTNYDPMIAKLIVRGATRRDALRKMARALEDYEIAGPVTNVDFLKRIVRSTDFMEGEVETGYIEKHKQELFPQLTVTGEALAEAGLATYFQNAWSRQASSVGSSPSWLQTDSDFQPRTFNFQRADADSGPGKTPEVMSVSVQQLSPGSFEVTSNDKVWEVTATWEAATKTLTTYFPHTRHTSRVVIPPPERLNPTVGAPIHLFSPQGSFRLIPAPPSWLAKALGTTEKANSLLSPMPAKILRVHVAPGDVVKKDQILLVIESMKMETVIRSPGENLTVKRVVHSEGETVGSGVELVEFEAPEEA</sequence>
<dbReference type="Pfam" id="PF02785">
    <property type="entry name" value="Biotin_carb_C"/>
    <property type="match status" value="1"/>
</dbReference>
<dbReference type="InterPro" id="IPR000089">
    <property type="entry name" value="Biotin_lipoyl"/>
</dbReference>
<feature type="domain" description="Biotin carboxylation" evidence="9">
    <location>
        <begin position="51"/>
        <end position="499"/>
    </location>
</feature>